<dbReference type="Proteomes" id="UP000283833">
    <property type="component" value="Unassembled WGS sequence"/>
</dbReference>
<protein>
    <submittedName>
        <fullName evidence="1">Uncharacterized protein</fullName>
    </submittedName>
</protein>
<evidence type="ECO:0000313" key="2">
    <source>
        <dbReference type="Proteomes" id="UP000283833"/>
    </source>
</evidence>
<evidence type="ECO:0000313" key="1">
    <source>
        <dbReference type="EMBL" id="RGT96081.1"/>
    </source>
</evidence>
<name>A0A412QY13_PHOVU</name>
<dbReference type="AlphaFoldDB" id="A0A412QY13"/>
<dbReference type="EMBL" id="QRXI01000005">
    <property type="protein sequence ID" value="RGT96081.1"/>
    <property type="molecule type" value="Genomic_DNA"/>
</dbReference>
<reference evidence="1 2" key="1">
    <citation type="submission" date="2018-08" db="EMBL/GenBank/DDBJ databases">
        <title>A genome reference for cultivated species of the human gut microbiota.</title>
        <authorList>
            <person name="Zou Y."/>
            <person name="Xue W."/>
            <person name="Luo G."/>
        </authorList>
    </citation>
    <scope>NUCLEOTIDE SEQUENCE [LARGE SCALE GENOMIC DNA]</scope>
    <source>
        <strain evidence="1 2">AF18-14</strain>
    </source>
</reference>
<proteinExistence type="predicted"/>
<dbReference type="RefSeq" id="WP_117852362.1">
    <property type="nucleotide sequence ID" value="NZ_JAKKWV010000002.1"/>
</dbReference>
<accession>A0A412QY13</accession>
<organism evidence="1 2">
    <name type="scientific">Phocaeicola vulgatus</name>
    <name type="common">Bacteroides vulgatus</name>
    <dbReference type="NCBI Taxonomy" id="821"/>
    <lineage>
        <taxon>Bacteria</taxon>
        <taxon>Pseudomonadati</taxon>
        <taxon>Bacteroidota</taxon>
        <taxon>Bacteroidia</taxon>
        <taxon>Bacteroidales</taxon>
        <taxon>Bacteroidaceae</taxon>
        <taxon>Phocaeicola</taxon>
    </lineage>
</organism>
<sequence>MTVKELIMIVTFEDLLPILKESESDHLDNIYAFREAYDILRNMEPNTDYQGEVIISCNTKVNHQIINICHLDDDVWENELAKEINFKGDSKPDMREVAMRCLWELTFYGFSPSQRISTFDKMFNGCKPVLRYEIALDKLEESIWKHQTPRRLRQKDENGRRLIICNSSRKFGFDRKMNRSKRKREYRQDKREKYLKIMSARERLISILSAPGSSFSYRDVEFIFNIKYGCRYCYNSVTNENGSRLNYIFESMKKYQQLDLSRYDSAIVFISMPSEYPVDETEMDSFKSNVQQLLGYKNILWGNIKTTDDSKEIEVMLMLNKT</sequence>
<comment type="caution">
    <text evidence="1">The sequence shown here is derived from an EMBL/GenBank/DDBJ whole genome shotgun (WGS) entry which is preliminary data.</text>
</comment>
<gene>
    <name evidence="1" type="ORF">DWX04_05000</name>
</gene>